<accession>A0A1G7BU32</accession>
<evidence type="ECO:0008006" key="3">
    <source>
        <dbReference type="Google" id="ProtNLM"/>
    </source>
</evidence>
<dbReference type="Proteomes" id="UP000199321">
    <property type="component" value="Unassembled WGS sequence"/>
</dbReference>
<protein>
    <recommendedName>
        <fullName evidence="3">C1q domain-containing protein</fullName>
    </recommendedName>
</protein>
<sequence length="243" mass="26270">MKIQFILILLVNVYIGYSQVGIGTTVVDESAILDIPSNSLGVLLPEVTNLEQNSITLPAHSLLVFNTDSNTINFNSGTAVLPKWEALNPNTTVTSYLGQSAKYSNTDITSNLNTSAESSIPLFGQENWNDNSSLYINRGNTLVITEDGRYEITANISIASGTTSGRKAPEVYISVNGTQIGSFATTGYMRRANGHESTSLHCNEILELRANDTITITTILTANNGTVTMRSLGSSDFYIEKKS</sequence>
<reference evidence="1 2" key="1">
    <citation type="submission" date="2016-10" db="EMBL/GenBank/DDBJ databases">
        <authorList>
            <person name="de Groot N.N."/>
        </authorList>
    </citation>
    <scope>NUCLEOTIDE SEQUENCE [LARGE SCALE GENOMIC DNA]</scope>
    <source>
        <strain evidence="1 2">DSM 16195</strain>
    </source>
</reference>
<dbReference type="RefSeq" id="WP_093139217.1">
    <property type="nucleotide sequence ID" value="NZ_BMWO01000001.1"/>
</dbReference>
<dbReference type="EMBL" id="FNBA01000001">
    <property type="protein sequence ID" value="SDE30507.1"/>
    <property type="molecule type" value="Genomic_DNA"/>
</dbReference>
<gene>
    <name evidence="1" type="ORF">SAMN05421855_10114</name>
</gene>
<keyword evidence="2" id="KW-1185">Reference proteome</keyword>
<evidence type="ECO:0000313" key="1">
    <source>
        <dbReference type="EMBL" id="SDE30507.1"/>
    </source>
</evidence>
<proteinExistence type="predicted"/>
<organism evidence="1 2">
    <name type="scientific">Ulvibacter litoralis</name>
    <dbReference type="NCBI Taxonomy" id="227084"/>
    <lineage>
        <taxon>Bacteria</taxon>
        <taxon>Pseudomonadati</taxon>
        <taxon>Bacteroidota</taxon>
        <taxon>Flavobacteriia</taxon>
        <taxon>Flavobacteriales</taxon>
        <taxon>Flavobacteriaceae</taxon>
        <taxon>Ulvibacter</taxon>
    </lineage>
</organism>
<evidence type="ECO:0000313" key="2">
    <source>
        <dbReference type="Proteomes" id="UP000199321"/>
    </source>
</evidence>
<dbReference type="Gene3D" id="2.60.120.40">
    <property type="match status" value="1"/>
</dbReference>
<dbReference type="AlphaFoldDB" id="A0A1G7BU32"/>
<dbReference type="STRING" id="227084.SAMN05421855_10114"/>
<name>A0A1G7BU32_9FLAO</name>
<dbReference type="OrthoDB" id="1145223at2"/>
<dbReference type="InterPro" id="IPR008983">
    <property type="entry name" value="Tumour_necrosis_fac-like_dom"/>
</dbReference>